<dbReference type="Pfam" id="PF08681">
    <property type="entry name" value="TacA1"/>
    <property type="match status" value="1"/>
</dbReference>
<comment type="similarity">
    <text evidence="2">Belongs to the TacA antitoxin family.</text>
</comment>
<evidence type="ECO:0000313" key="4">
    <source>
        <dbReference type="Proteomes" id="UP000297729"/>
    </source>
</evidence>
<protein>
    <submittedName>
        <fullName evidence="3">DUF1778 domain-containing protein</fullName>
    </submittedName>
</protein>
<evidence type="ECO:0000256" key="1">
    <source>
        <dbReference type="ARBA" id="ARBA00022649"/>
    </source>
</evidence>
<evidence type="ECO:0000256" key="2">
    <source>
        <dbReference type="ARBA" id="ARBA00049988"/>
    </source>
</evidence>
<proteinExistence type="inferred from homology"/>
<dbReference type="GO" id="GO:0006355">
    <property type="term" value="P:regulation of DNA-templated transcription"/>
    <property type="evidence" value="ECO:0007669"/>
    <property type="project" value="InterPro"/>
</dbReference>
<keyword evidence="4" id="KW-1185">Reference proteome</keyword>
<name>A0A4Y9SUR2_9BURK</name>
<dbReference type="PANTHER" id="PTHR35401:SF2">
    <property type="entry name" value="ABC-TYPE TRANSPORT SYSTEM"/>
    <property type="match status" value="1"/>
</dbReference>
<dbReference type="Gene3D" id="1.10.1220.10">
    <property type="entry name" value="Met repressor-like"/>
    <property type="match status" value="1"/>
</dbReference>
<keyword evidence="1" id="KW-1277">Toxin-antitoxin system</keyword>
<reference evidence="3 4" key="1">
    <citation type="submission" date="2019-03" db="EMBL/GenBank/DDBJ databases">
        <title>Draft Genome Sequence of Duganella callidus sp. nov., a Novel Duganella Species Isolated from Cultivated Soil.</title>
        <authorList>
            <person name="Raths R."/>
            <person name="Peta V."/>
            <person name="Bucking H."/>
        </authorList>
    </citation>
    <scope>NUCLEOTIDE SEQUENCE [LARGE SCALE GENOMIC DNA]</scope>
    <source>
        <strain evidence="3 4">DN04</strain>
    </source>
</reference>
<dbReference type="InterPro" id="IPR014795">
    <property type="entry name" value="TacA_1-like"/>
</dbReference>
<dbReference type="Gene3D" id="1.20.890.30">
    <property type="entry name" value="VCA0319-like"/>
    <property type="match status" value="1"/>
</dbReference>
<evidence type="ECO:0000313" key="3">
    <source>
        <dbReference type="EMBL" id="TFW29059.1"/>
    </source>
</evidence>
<dbReference type="InterPro" id="IPR013321">
    <property type="entry name" value="Arc_rbn_hlx_hlx"/>
</dbReference>
<dbReference type="RefSeq" id="WP_135200425.1">
    <property type="nucleotide sequence ID" value="NZ_SPVG01000042.1"/>
</dbReference>
<dbReference type="SUPFAM" id="SSF47598">
    <property type="entry name" value="Ribbon-helix-helix"/>
    <property type="match status" value="1"/>
</dbReference>
<dbReference type="InterPro" id="IPR010985">
    <property type="entry name" value="Ribbon_hlx_hlx"/>
</dbReference>
<organism evidence="3 4">
    <name type="scientific">Duganella callida</name>
    <dbReference type="NCBI Taxonomy" id="2561932"/>
    <lineage>
        <taxon>Bacteria</taxon>
        <taxon>Pseudomonadati</taxon>
        <taxon>Pseudomonadota</taxon>
        <taxon>Betaproteobacteria</taxon>
        <taxon>Burkholderiales</taxon>
        <taxon>Oxalobacteraceae</taxon>
        <taxon>Telluria group</taxon>
        <taxon>Duganella</taxon>
    </lineage>
</organism>
<sequence length="107" mass="11875">MNATQEKERITARVSSAIAELLNEAADLVGTTMNNFVVQAALKEAQRVIDREKAIYVSRNDAAMLLDLLDNPPAPNVALTRAFERFMKEKYGKESSSAGQNAQYERV</sequence>
<dbReference type="Proteomes" id="UP000297729">
    <property type="component" value="Unassembled WGS sequence"/>
</dbReference>
<dbReference type="PANTHER" id="PTHR35401">
    <property type="entry name" value="COPG FAMILY HELIX-TURN-HELIX PROTEIN-RELATED-RELATED"/>
    <property type="match status" value="1"/>
</dbReference>
<dbReference type="EMBL" id="SPVG01000042">
    <property type="protein sequence ID" value="TFW29059.1"/>
    <property type="molecule type" value="Genomic_DNA"/>
</dbReference>
<comment type="caution">
    <text evidence="3">The sequence shown here is derived from an EMBL/GenBank/DDBJ whole genome shotgun (WGS) entry which is preliminary data.</text>
</comment>
<gene>
    <name evidence="3" type="ORF">E4L98_04750</name>
</gene>
<dbReference type="AlphaFoldDB" id="A0A4Y9SUR2"/>
<accession>A0A4Y9SUR2</accession>
<dbReference type="OrthoDB" id="5297731at2"/>